<evidence type="ECO:0000313" key="5">
    <source>
        <dbReference type="Proteomes" id="UP000275579"/>
    </source>
</evidence>
<feature type="domain" description="pPIWI-RE module N-terminal" evidence="3">
    <location>
        <begin position="31"/>
        <end position="388"/>
    </location>
</feature>
<evidence type="ECO:0000259" key="3">
    <source>
        <dbReference type="Pfam" id="PF13111"/>
    </source>
</evidence>
<organism evidence="4 5">
    <name type="scientific">Streptomyces lydicus</name>
    <dbReference type="NCBI Taxonomy" id="47763"/>
    <lineage>
        <taxon>Bacteria</taxon>
        <taxon>Bacillati</taxon>
        <taxon>Actinomycetota</taxon>
        <taxon>Actinomycetes</taxon>
        <taxon>Kitasatosporales</taxon>
        <taxon>Streptomycetaceae</taxon>
        <taxon>Streptomyces</taxon>
    </lineage>
</organism>
<dbReference type="InterPro" id="IPR024996">
    <property type="entry name" value="RNaseH_pPIWI_RE"/>
</dbReference>
<protein>
    <submittedName>
        <fullName evidence="4">DUF3893 domain-containing protein</fullName>
    </submittedName>
</protein>
<accession>A0A3S9YM99</accession>
<feature type="region of interest" description="Disordered" evidence="1">
    <location>
        <begin position="208"/>
        <end position="228"/>
    </location>
</feature>
<evidence type="ECO:0000313" key="4">
    <source>
        <dbReference type="EMBL" id="AZS76159.1"/>
    </source>
</evidence>
<reference evidence="4 5" key="1">
    <citation type="submission" date="2018-04" db="EMBL/GenBank/DDBJ databases">
        <title>Complete genome sequences of Streptomyces lydicus strain WYEC and characterization of antagonistic properties of biological control agents.</title>
        <authorList>
            <person name="Mariita R.M."/>
            <person name="Sello J.K."/>
        </authorList>
    </citation>
    <scope>NUCLEOTIDE SEQUENCE [LARGE SCALE GENOMIC DNA]</scope>
    <source>
        <strain evidence="4 5">WYEC 108</strain>
    </source>
</reference>
<dbReference type="AlphaFoldDB" id="A0A3S9YM99"/>
<sequence length="920" mass="102910">MKRTAPMSTYESRLALAGLCLDRALLGGTWLYPLPDKVEKAWLDLREEYYGATSSKANLPYEGLLMVLRASGHTSASLYPTTKKDPPRFLALSRRLDPAHLRNAIVLWEQALLLKPAESVTLGYASVLADLISEIEPEYVELWDHLRLAPRSVDADSWVFAAAAWNLGTQLAKTPLSIDGREISLRVDTDGNLLAWSPEDMWHSTWHAARPDKKDQDEGAGKKPEVWKTERRSAALRVEVGMKSFSGLATPLLVLHPKASRLSNTLRNTRTAWLAPKSPTAPLLRLDLNGKGEHTHLDHTSRVALDAWVRLRDEPVFPREPGETEFLPLRPSAMNLSGQNGNLRALIPTAGAFPIGRGVGLHTVATIARHAEDVLGTPLLRADQFVRTLSSNARKAEYGRDETLLDDLDLPHIIESAGASRLRILALYQHQEMRTRMQRLLAYHFNKPELANGMPEDQVVELGCQTEVVFHCAPELLAHGPDDKHTWRRELVDAIPHLEAPGTGVLALCETLYDARSWSRQRRERKFDKSLPDPDALDAKPHVSRYLAQRGVLAQFLNHNFKPRRSKKTERDPANALEALGMQLASDYPGHSAVGDMLRAAGLVHPRLTRAISYGPHALKESVTHVGLHLREQLGDRRGPVTEPPKLMWTLVAFIPRDGLWEAYAYLPPAPGRRSGWFPYAQAQAIHRGAELPQGRRQDEQLPRHIDHALKQLGQNDYILYVSGRSTRSLWPRLANKNFDAPLDDNGCINGKPALPGLTLPQEFRPRAVIRSTAAGPDLALPAFPEKVYADGKTTCGKSDNALYSLGESDSTFLMCNTPHQTTGKTFYAKSGFEYSRWHCDNPEEQAETWYNLNATEIAVLHHPAQHSPSMYALTAAKLCNHPLAWSHRTQHPLPIHAAIQMDKDHPDYRRTIDWNADDE</sequence>
<dbReference type="Proteomes" id="UP000275579">
    <property type="component" value="Chromosome"/>
</dbReference>
<gene>
    <name evidence="4" type="ORF">DDE74_39710</name>
</gene>
<dbReference type="Pfam" id="PF13032">
    <property type="entry name" value="RNaseH_pPIWI_RE"/>
    <property type="match status" value="1"/>
</dbReference>
<dbReference type="InterPro" id="IPR025085">
    <property type="entry name" value="pPIWI_RE_X"/>
</dbReference>
<proteinExistence type="predicted"/>
<dbReference type="Pfam" id="PF13111">
    <property type="entry name" value="pPIWI_RE_X"/>
    <property type="match status" value="1"/>
</dbReference>
<dbReference type="EMBL" id="CP029042">
    <property type="protein sequence ID" value="AZS76159.1"/>
    <property type="molecule type" value="Genomic_DNA"/>
</dbReference>
<feature type="domain" description="pPIWI-RE RNaseH" evidence="2">
    <location>
        <begin position="625"/>
        <end position="908"/>
    </location>
</feature>
<evidence type="ECO:0000259" key="2">
    <source>
        <dbReference type="Pfam" id="PF13032"/>
    </source>
</evidence>
<name>A0A3S9YM99_9ACTN</name>
<feature type="compositionally biased region" description="Basic and acidic residues" evidence="1">
    <location>
        <begin position="209"/>
        <end position="228"/>
    </location>
</feature>
<evidence type="ECO:0000256" key="1">
    <source>
        <dbReference type="SAM" id="MobiDB-lite"/>
    </source>
</evidence>